<dbReference type="InterPro" id="IPR036864">
    <property type="entry name" value="Zn2-C6_fun-type_DNA-bd_sf"/>
</dbReference>
<dbReference type="PROSITE" id="PS00463">
    <property type="entry name" value="ZN2_CY6_FUNGAL_1"/>
    <property type="match status" value="1"/>
</dbReference>
<dbReference type="InterPro" id="IPR021858">
    <property type="entry name" value="Fun_TF"/>
</dbReference>
<protein>
    <recommendedName>
        <fullName evidence="3">Zn(2)-C6 fungal-type domain-containing protein</fullName>
    </recommendedName>
</protein>
<dbReference type="InterPro" id="IPR001138">
    <property type="entry name" value="Zn2Cys6_DnaBD"/>
</dbReference>
<keyword evidence="5" id="KW-1185">Reference proteome</keyword>
<feature type="compositionally biased region" description="Basic and acidic residues" evidence="2">
    <location>
        <begin position="130"/>
        <end position="142"/>
    </location>
</feature>
<dbReference type="SMART" id="SM00066">
    <property type="entry name" value="GAL4"/>
    <property type="match status" value="1"/>
</dbReference>
<feature type="region of interest" description="Disordered" evidence="2">
    <location>
        <begin position="99"/>
        <end position="142"/>
    </location>
</feature>
<reference evidence="4 5" key="1">
    <citation type="submission" date="2023-04" db="EMBL/GenBank/DDBJ databases">
        <title>Colletotrichum tabacum stain YC1 causing leaf anthracnose on Nicotiana tabacum(L.) cv.</title>
        <authorList>
            <person name="Ji Z."/>
            <person name="Wang M."/>
            <person name="Zhang J."/>
            <person name="Wang N."/>
            <person name="Zhou Z."/>
        </authorList>
    </citation>
    <scope>NUCLEOTIDE SEQUENCE [LARGE SCALE GENOMIC DNA]</scope>
    <source>
        <strain evidence="4 5">YC1</strain>
    </source>
</reference>
<dbReference type="GO" id="GO:0000981">
    <property type="term" value="F:DNA-binding transcription factor activity, RNA polymerase II-specific"/>
    <property type="evidence" value="ECO:0007669"/>
    <property type="project" value="InterPro"/>
</dbReference>
<accession>A0AAV9TL83</accession>
<dbReference type="InterPro" id="IPR052400">
    <property type="entry name" value="Zn2-C6_fungal_TF"/>
</dbReference>
<dbReference type="PANTHER" id="PTHR47657:SF7">
    <property type="entry name" value="STEROL REGULATORY ELEMENT-BINDING PROTEIN ECM22"/>
    <property type="match status" value="1"/>
</dbReference>
<dbReference type="Pfam" id="PF11951">
    <property type="entry name" value="Fungal_trans_2"/>
    <property type="match status" value="1"/>
</dbReference>
<dbReference type="PANTHER" id="PTHR47657">
    <property type="entry name" value="STEROL REGULATORY ELEMENT-BINDING PROTEIN ECM22"/>
    <property type="match status" value="1"/>
</dbReference>
<evidence type="ECO:0000313" key="5">
    <source>
        <dbReference type="Proteomes" id="UP001327957"/>
    </source>
</evidence>
<organism evidence="4 5">
    <name type="scientific">Colletotrichum tabaci</name>
    <dbReference type="NCBI Taxonomy" id="1209068"/>
    <lineage>
        <taxon>Eukaryota</taxon>
        <taxon>Fungi</taxon>
        <taxon>Dikarya</taxon>
        <taxon>Ascomycota</taxon>
        <taxon>Pezizomycotina</taxon>
        <taxon>Sordariomycetes</taxon>
        <taxon>Hypocreomycetidae</taxon>
        <taxon>Glomerellales</taxon>
        <taxon>Glomerellaceae</taxon>
        <taxon>Colletotrichum</taxon>
        <taxon>Colletotrichum destructivum species complex</taxon>
    </lineage>
</organism>
<dbReference type="SUPFAM" id="SSF57701">
    <property type="entry name" value="Zn2/Cys6 DNA-binding domain"/>
    <property type="match status" value="1"/>
</dbReference>
<dbReference type="Pfam" id="PF00172">
    <property type="entry name" value="Zn_clus"/>
    <property type="match status" value="1"/>
</dbReference>
<evidence type="ECO:0000313" key="4">
    <source>
        <dbReference type="EMBL" id="KAK6223732.1"/>
    </source>
</evidence>
<dbReference type="Proteomes" id="UP001327957">
    <property type="component" value="Unassembled WGS sequence"/>
</dbReference>
<sequence>MSGISELSSPSLTPGGSSSRYPTCNAEPTPRPPETEGRPPDPTPPGTAGGRRRPIPGKGHTKSRHGCLGCKRRKVKCSEARPECSGCRRMRIVCEWPSAKGAGSEDQGNELDLQGRLSGGRAPSRGAESASREVGEVGDGEMERLRQTTSLRAALRSTGVGGPVFGTEDLRFFQHFLLDATPGLPIGGEGVWRDVARMAHEYDFLLHALLGLGASSLALTRDARLARPALSHRVRAIRALNLKLSSGGRGRSLRGADGDAAFAAIMALTFQAGHMVEGMVDFLWMVRGSVTGVSVGHIVATQAMSSFETSAFRGLSTPEHVEGCKRMALSRGGAKGSADGKRILSETFEGFEASLENLAPLCGSVIEVEYLAGLKQVAALFRTESDDAYYAFAIVQNRYGEMSHKDFLLFSLPTNHAARLVLAHLFLMDYLVAMLGYGTSRGSGAVEVWGRVTLAWLEKIAAGLPAELRKHAEWPLMVARRCTYGSVAGVS</sequence>
<feature type="compositionally biased region" description="Low complexity" evidence="2">
    <location>
        <begin position="1"/>
        <end position="19"/>
    </location>
</feature>
<feature type="region of interest" description="Disordered" evidence="2">
    <location>
        <begin position="1"/>
        <end position="66"/>
    </location>
</feature>
<feature type="domain" description="Zn(2)-C6 fungal-type" evidence="3">
    <location>
        <begin position="66"/>
        <end position="96"/>
    </location>
</feature>
<comment type="caution">
    <text evidence="4">The sequence shown here is derived from an EMBL/GenBank/DDBJ whole genome shotgun (WGS) entry which is preliminary data.</text>
</comment>
<dbReference type="CDD" id="cd00067">
    <property type="entry name" value="GAL4"/>
    <property type="match status" value="1"/>
</dbReference>
<name>A0AAV9TL83_9PEZI</name>
<evidence type="ECO:0000259" key="3">
    <source>
        <dbReference type="PROSITE" id="PS50048"/>
    </source>
</evidence>
<proteinExistence type="predicted"/>
<dbReference type="GO" id="GO:0008270">
    <property type="term" value="F:zinc ion binding"/>
    <property type="evidence" value="ECO:0007669"/>
    <property type="project" value="InterPro"/>
</dbReference>
<dbReference type="AlphaFoldDB" id="A0AAV9TL83"/>
<dbReference type="Gene3D" id="4.10.240.10">
    <property type="entry name" value="Zn(2)-C6 fungal-type DNA-binding domain"/>
    <property type="match status" value="1"/>
</dbReference>
<evidence type="ECO:0000256" key="1">
    <source>
        <dbReference type="ARBA" id="ARBA00023242"/>
    </source>
</evidence>
<gene>
    <name evidence="4" type="ORF">QIS74_03676</name>
</gene>
<dbReference type="PROSITE" id="PS50048">
    <property type="entry name" value="ZN2_CY6_FUNGAL_2"/>
    <property type="match status" value="1"/>
</dbReference>
<keyword evidence="1" id="KW-0539">Nucleus</keyword>
<evidence type="ECO:0000256" key="2">
    <source>
        <dbReference type="SAM" id="MobiDB-lite"/>
    </source>
</evidence>
<feature type="compositionally biased region" description="Basic residues" evidence="2">
    <location>
        <begin position="50"/>
        <end position="66"/>
    </location>
</feature>
<dbReference type="EMBL" id="JASAOK010000015">
    <property type="protein sequence ID" value="KAK6223732.1"/>
    <property type="molecule type" value="Genomic_DNA"/>
</dbReference>